<accession>M2R7D7</accession>
<protein>
    <recommendedName>
        <fullName evidence="9">Nucleoporin NUP188</fullName>
    </recommendedName>
</protein>
<dbReference type="GO" id="GO:0006405">
    <property type="term" value="P:RNA export from nucleus"/>
    <property type="evidence" value="ECO:0007669"/>
    <property type="project" value="TreeGrafter"/>
</dbReference>
<proteinExistence type="inferred from homology"/>
<evidence type="ECO:0000256" key="7">
    <source>
        <dbReference type="ARBA" id="ARBA00023242"/>
    </source>
</evidence>
<dbReference type="GO" id="GO:0006606">
    <property type="term" value="P:protein import into nucleus"/>
    <property type="evidence" value="ECO:0007669"/>
    <property type="project" value="TreeGrafter"/>
</dbReference>
<evidence type="ECO:0000313" key="13">
    <source>
        <dbReference type="EMBL" id="EMD40350.1"/>
    </source>
</evidence>
<sequence length="2034" mass="225585">MSGESSKRSDLIDVTYQNLHSILSGHNEATTPAQVADFLRPRIPQLRNVQEPFGKPSDASKKKVESGSVALRDGVILRVEDEDKQFIFALSKKFDIDEVDALVLFRSFLFNEGLPTTAESDTGSSILVEEFLERITSFYHAERLSMLRVLEPLFRANENPDEPFYVIATEYLPQIIPDATAFADMLISEYDRKTKAPLPESVSTDPKRASQWAKQNAKEQLIILEVLFWTMFGYAPCSGPLVVRIFETAYDTGLGSIQQNSTLLLDEESVQLQQDSAALWILITIEVLELERSVEPGGIQIADPSSSEKDVYWTSPDSLKRVHELVLSHADSQYAYIYVAWAFILSRLEHVVGQMKEVPESYAKFFESLFPQQDRSYSKDREPIHILMARTALGPEARLFNLLSTLLTSSPILVTAIAVRTGSSITDPNAVAYRSVLKGLMMSIVDLVPVELIPDFEGLVEVWTALFGRSESRPVAGICRQFWTSDWSLGITRRAILDVGRSRFPVQPRPLIRLLRAMTAAGFLETDPLSASDYSQDLGALSEDRDVCAQHVFVYLNSLPTYTQVVHISQCTGSHALYEKAPDRNGTSGFVYINSRPIQLPGGSTLAPKSVGHLLSGDGGDLMVISWQHEHSGWKMLLELLTDYVNRIRLQAGISGSRTSDAPGQRGSHSLVTLRLEDIRTEMDPAGDEAIITDILDLIRSVVQDNPVLAEHLMKALETGDPVVSHTAKESQPPDLVQLTTMILEEALAQPARQRRASPKTAIITSAMSVLAALLPLPKYSPRVWLYIRSTTSLFGSEKAVGIVSSVLAAERMTGHYTMTLALLHLVQQLFNEASSSVTMVMQNNPKLQPIKEDVLLRAARFVHSEIWVEHMGWKYAQLGDRFEIGRRVSSLYAQILKQAPPTLKDGPFTTLSRIIADALLSKATTSTVNPFVSAVTTAGPMFSVLWASRRYADARRLVFLLQCHLTLIRVLLTYKQKFTFADKPCLLEQSLCATIGGNLSSFEGAPARTDPVDALAAYVKERSMGDAVRFEAMRVLFALCSSLSVSQDSPLTIIGHLSDPEATVSSIVRIIQHPYDDVSLRSAAWNFVILAVDKEPALARLFVTGRFRVADSEMSEKGKEKATDQPDKTKITSAFVVACEMLIVWRGYWEVNPPLLASAVRFLDVVWQHGHEHKAVLEDVYKYNVFEHLTEMLREELGPAPDYRTEEFVAVDGALRSDLHEPVSSYAYRTAIKSHAANILATDMKMQLELIKGDPKLQKPGSYLAVQDLFRAEEDFSELVAEAASSVYDPALYDELMAQTNAEFPALATEQLQVQEPIAEREYGEDFAFSKTLLQLRLQPFVLLGHETVMYEALKRLTSINLNLSLAHVQTALTKSWQSLLIQAVPYLRDSSMRPTLLSMAASISGDLSMEKRSGDMMSAIHSARLSLLLSLLEVAWFSMNDKGTEVASFVKLMHNTRQILLNTALPPAKSFLGQYTSPFHRPLLQNIYFCARQSRSLARRHKTLNAEQRLTISALLDSTLVLVIDALRMTFDSARVKLDLELDSDLELLVAVFEQCTRPDLNPSPTLWLTRCQETDVIRASLQLFSGMDLVGLSDIALLRARKEPLYAPHILTFHMALASVPAAAERLASEGILSAYSENPLSSAARAGLVDVVLPDLPGERSPAHRAYCAMLAIVTGVITSLGRHSHYFEAEASGLIQFYGDQIHRALSWTIGEPINLPLLEEMEQVVNLFAAMAHDTVHASGNEAVKSVLQFFTDDALILLQQLNYALTHPNHLASLVEPITTEEKAALEADQDKSSVSSSSEIVDPLKRPFLARLTHRLFRLSASILSTLVTISRAESVLIGEPEDWPIDQALIVPHSKVVLGEPASMGTLLELGNCALDVLRRLEDRPAAQAVVKSAGTEKALDVRDIVTTTKLNLETVVLYAVTQLAMWLSKPEFDTAPSDMDTDDILLESNAAEPAKERRARRQSGMTMAERLRRGMTGEMAADLQSLLNKAKPMVAKCEVITGDKDVDILQILSQFVNERIFVLS</sequence>
<dbReference type="OrthoDB" id="102511at2759"/>
<dbReference type="GO" id="GO:0017056">
    <property type="term" value="F:structural constituent of nuclear pore"/>
    <property type="evidence" value="ECO:0007669"/>
    <property type="project" value="InterPro"/>
</dbReference>
<dbReference type="GO" id="GO:0044611">
    <property type="term" value="C:nuclear pore inner ring"/>
    <property type="evidence" value="ECO:0007669"/>
    <property type="project" value="TreeGrafter"/>
</dbReference>
<evidence type="ECO:0000256" key="5">
    <source>
        <dbReference type="ARBA" id="ARBA00023010"/>
    </source>
</evidence>
<dbReference type="HOGENOM" id="CLU_233373_0_0_1"/>
<feature type="domain" description="Nuclear pore protein Nup188 C-terminal" evidence="11">
    <location>
        <begin position="1478"/>
        <end position="1646"/>
    </location>
</feature>
<dbReference type="InterPro" id="IPR044840">
    <property type="entry name" value="Nup188"/>
</dbReference>
<evidence type="ECO:0000256" key="8">
    <source>
        <dbReference type="ARBA" id="ARBA00038387"/>
    </source>
</evidence>
<dbReference type="Proteomes" id="UP000016930">
    <property type="component" value="Unassembled WGS sequence"/>
</dbReference>
<evidence type="ECO:0000256" key="9">
    <source>
        <dbReference type="ARBA" id="ARBA00040174"/>
    </source>
</evidence>
<comment type="subcellular location">
    <subcellularLocation>
        <location evidence="1">Nucleus</location>
        <location evidence="1">Nuclear pore complex</location>
    </subcellularLocation>
</comment>
<keyword evidence="5" id="KW-0811">Translocation</keyword>
<evidence type="ECO:0000256" key="6">
    <source>
        <dbReference type="ARBA" id="ARBA00023132"/>
    </source>
</evidence>
<dbReference type="InterPro" id="IPR041634">
    <property type="entry name" value="Nup188_C"/>
</dbReference>
<dbReference type="STRING" id="914234.M2R7D7"/>
<keyword evidence="7" id="KW-0539">Nucleus</keyword>
<evidence type="ECO:0000313" key="14">
    <source>
        <dbReference type="Proteomes" id="UP000016930"/>
    </source>
</evidence>
<feature type="domain" description="Nucleoporin Nup188 N-terminal subdomain III" evidence="12">
    <location>
        <begin position="688"/>
        <end position="1107"/>
    </location>
</feature>
<organism evidence="13 14">
    <name type="scientific">Ceriporiopsis subvermispora (strain B)</name>
    <name type="common">White-rot fungus</name>
    <name type="synonym">Gelatoporia subvermispora</name>
    <dbReference type="NCBI Taxonomy" id="914234"/>
    <lineage>
        <taxon>Eukaryota</taxon>
        <taxon>Fungi</taxon>
        <taxon>Dikarya</taxon>
        <taxon>Basidiomycota</taxon>
        <taxon>Agaricomycotina</taxon>
        <taxon>Agaricomycetes</taxon>
        <taxon>Polyporales</taxon>
        <taxon>Gelatoporiaceae</taxon>
        <taxon>Gelatoporia</taxon>
    </lineage>
</organism>
<dbReference type="GO" id="GO:0051028">
    <property type="term" value="P:mRNA transport"/>
    <property type="evidence" value="ECO:0007669"/>
    <property type="project" value="UniProtKB-KW"/>
</dbReference>
<evidence type="ECO:0000256" key="1">
    <source>
        <dbReference type="ARBA" id="ARBA00004567"/>
    </source>
</evidence>
<evidence type="ECO:0000256" key="4">
    <source>
        <dbReference type="ARBA" id="ARBA00022927"/>
    </source>
</evidence>
<name>M2R7D7_CERS8</name>
<dbReference type="PANTHER" id="PTHR31431">
    <property type="entry name" value="NUCLEOPORIN NUP188 HOMOLOG"/>
    <property type="match status" value="1"/>
</dbReference>
<dbReference type="Pfam" id="PF10487">
    <property type="entry name" value="Nup188_N"/>
    <property type="match status" value="1"/>
</dbReference>
<reference evidence="13 14" key="1">
    <citation type="journal article" date="2012" name="Proc. Natl. Acad. Sci. U.S.A.">
        <title>Comparative genomics of Ceriporiopsis subvermispora and Phanerochaete chrysosporium provide insight into selective ligninolysis.</title>
        <authorList>
            <person name="Fernandez-Fueyo E."/>
            <person name="Ruiz-Duenas F.J."/>
            <person name="Ferreira P."/>
            <person name="Floudas D."/>
            <person name="Hibbett D.S."/>
            <person name="Canessa P."/>
            <person name="Larrondo L.F."/>
            <person name="James T.Y."/>
            <person name="Seelenfreund D."/>
            <person name="Lobos S."/>
            <person name="Polanco R."/>
            <person name="Tello M."/>
            <person name="Honda Y."/>
            <person name="Watanabe T."/>
            <person name="Watanabe T."/>
            <person name="Ryu J.S."/>
            <person name="Kubicek C.P."/>
            <person name="Schmoll M."/>
            <person name="Gaskell J."/>
            <person name="Hammel K.E."/>
            <person name="St John F.J."/>
            <person name="Vanden Wymelenberg A."/>
            <person name="Sabat G."/>
            <person name="Splinter BonDurant S."/>
            <person name="Syed K."/>
            <person name="Yadav J.S."/>
            <person name="Doddapaneni H."/>
            <person name="Subramanian V."/>
            <person name="Lavin J.L."/>
            <person name="Oguiza J.A."/>
            <person name="Perez G."/>
            <person name="Pisabarro A.G."/>
            <person name="Ramirez L."/>
            <person name="Santoyo F."/>
            <person name="Master E."/>
            <person name="Coutinho P.M."/>
            <person name="Henrissat B."/>
            <person name="Lombard V."/>
            <person name="Magnuson J.K."/>
            <person name="Kuees U."/>
            <person name="Hori C."/>
            <person name="Igarashi K."/>
            <person name="Samejima M."/>
            <person name="Held B.W."/>
            <person name="Barry K.W."/>
            <person name="LaButti K.M."/>
            <person name="Lapidus A."/>
            <person name="Lindquist E.A."/>
            <person name="Lucas S.M."/>
            <person name="Riley R."/>
            <person name="Salamov A.A."/>
            <person name="Hoffmeister D."/>
            <person name="Schwenk D."/>
            <person name="Hadar Y."/>
            <person name="Yarden O."/>
            <person name="de Vries R.P."/>
            <person name="Wiebenga A."/>
            <person name="Stenlid J."/>
            <person name="Eastwood D."/>
            <person name="Grigoriev I.V."/>
            <person name="Berka R.M."/>
            <person name="Blanchette R.A."/>
            <person name="Kersten P."/>
            <person name="Martinez A.T."/>
            <person name="Vicuna R."/>
            <person name="Cullen D."/>
        </authorList>
    </citation>
    <scope>NUCLEOTIDE SEQUENCE [LARGE SCALE GENOMIC DNA]</scope>
    <source>
        <strain evidence="13 14">B</strain>
    </source>
</reference>
<feature type="domain" description="Nucleoporin Nup188 N-terminal" evidence="10">
    <location>
        <begin position="35"/>
        <end position="374"/>
    </location>
</feature>
<dbReference type="InterPro" id="IPR048883">
    <property type="entry name" value="Nup188_N-subdom_III"/>
</dbReference>
<dbReference type="EMBL" id="KB445792">
    <property type="protein sequence ID" value="EMD40350.1"/>
    <property type="molecule type" value="Genomic_DNA"/>
</dbReference>
<keyword evidence="3" id="KW-0509">mRNA transport</keyword>
<comment type="similarity">
    <text evidence="8">Belongs to the Nup188 family.</text>
</comment>
<dbReference type="Gene3D" id="1.25.10.70">
    <property type="match status" value="1"/>
</dbReference>
<keyword evidence="6" id="KW-0906">Nuclear pore complex</keyword>
<keyword evidence="4" id="KW-0653">Protein transport</keyword>
<gene>
    <name evidence="13" type="ORF">CERSUDRAFT_121136</name>
</gene>
<evidence type="ECO:0000256" key="2">
    <source>
        <dbReference type="ARBA" id="ARBA00022448"/>
    </source>
</evidence>
<evidence type="ECO:0000259" key="10">
    <source>
        <dbReference type="Pfam" id="PF10487"/>
    </source>
</evidence>
<evidence type="ECO:0000256" key="3">
    <source>
        <dbReference type="ARBA" id="ARBA00022816"/>
    </source>
</evidence>
<dbReference type="Pfam" id="PF21093">
    <property type="entry name" value="Nup188_N-subdom_III"/>
    <property type="match status" value="1"/>
</dbReference>
<keyword evidence="2" id="KW-0813">Transport</keyword>
<evidence type="ECO:0000259" key="12">
    <source>
        <dbReference type="Pfam" id="PF21093"/>
    </source>
</evidence>
<dbReference type="Pfam" id="PF18378">
    <property type="entry name" value="Nup188_C"/>
    <property type="match status" value="1"/>
</dbReference>
<dbReference type="InterPro" id="IPR018864">
    <property type="entry name" value="Nucleoporin_Nup188_N"/>
</dbReference>
<keyword evidence="14" id="KW-1185">Reference proteome</keyword>
<dbReference type="PANTHER" id="PTHR31431:SF1">
    <property type="entry name" value="NUCLEOPORIN NUP188"/>
    <property type="match status" value="1"/>
</dbReference>
<evidence type="ECO:0000259" key="11">
    <source>
        <dbReference type="Pfam" id="PF18378"/>
    </source>
</evidence>